<dbReference type="Pfam" id="PF14821">
    <property type="entry name" value="Thr_synth_N"/>
    <property type="match status" value="1"/>
</dbReference>
<proteinExistence type="inferred from homology"/>
<evidence type="ECO:0000256" key="3">
    <source>
        <dbReference type="ARBA" id="ARBA00022898"/>
    </source>
</evidence>
<dbReference type="InterPro" id="IPR001926">
    <property type="entry name" value="TrpB-like_PALP"/>
</dbReference>
<dbReference type="InterPro" id="IPR029144">
    <property type="entry name" value="Thr_synth_N"/>
</dbReference>
<keyword evidence="4" id="KW-0456">Lyase</keyword>
<dbReference type="PANTHER" id="PTHR42690">
    <property type="entry name" value="THREONINE SYNTHASE FAMILY MEMBER"/>
    <property type="match status" value="1"/>
</dbReference>
<sequence length="459" mass="52012">MQYISTRNTTKTFSFKDVFLNGLASDGGLYVPKQIPLYSFKDLEKLKKLSYRELAVKIILDFCTDEFSESEIKDLVKKSYKNFRVKDVVTINKIESLNLLELFHGPTLAFKDIAMQVIGNMYESILEKNKLKVNVVVATSGDTGAAAIGAIKDRKNMKIFVLHPENKISEVQRKFMTTVNSPNVFNIALSGNFDDCQKFVKSMFADKNFRNSINMSGVNSINWARIIFQIVYYYFSYFKIAKANEKINFSVPTGNFGDIYAGYVAKKMGLPINKLVIATNKNDILKRVVNTGHYKPVKVEHTVSPSMDIQVASNFERLIFDVNSCSSKKTLKLMNDLNEHGQFKIEKEELKKIKDSFFSESLSEEETKSIMSEMYKNHGILIDPHTAVGIGVAKKISLEGNTVVLATAHPSKFSDVVMEATGIKPELPENLKNILVEKENYDKLPKDLEKVKNYILERA</sequence>
<keyword evidence="3" id="KW-0663">Pyridoxal phosphate</keyword>
<evidence type="ECO:0000256" key="1">
    <source>
        <dbReference type="ARBA" id="ARBA00001933"/>
    </source>
</evidence>
<feature type="domain" description="Threonine synthase N-terminal" evidence="6">
    <location>
        <begin position="2"/>
        <end position="80"/>
    </location>
</feature>
<dbReference type="InterPro" id="IPR036052">
    <property type="entry name" value="TrpB-like_PALP_sf"/>
</dbReference>
<dbReference type="AlphaFoldDB" id="A0A382BKE5"/>
<dbReference type="GO" id="GO:0016829">
    <property type="term" value="F:lyase activity"/>
    <property type="evidence" value="ECO:0007669"/>
    <property type="project" value="UniProtKB-KW"/>
</dbReference>
<evidence type="ECO:0000313" key="7">
    <source>
        <dbReference type="EMBL" id="SVB14306.1"/>
    </source>
</evidence>
<dbReference type="NCBIfam" id="TIGR00260">
    <property type="entry name" value="thrC"/>
    <property type="match status" value="1"/>
</dbReference>
<dbReference type="CDD" id="cd01560">
    <property type="entry name" value="Thr-synth_2"/>
    <property type="match status" value="1"/>
</dbReference>
<name>A0A382BKE5_9ZZZZ</name>
<gene>
    <name evidence="7" type="ORF">METZ01_LOCUS167160</name>
</gene>
<dbReference type="Gene3D" id="3.40.50.1100">
    <property type="match status" value="2"/>
</dbReference>
<evidence type="ECO:0008006" key="8">
    <source>
        <dbReference type="Google" id="ProtNLM"/>
    </source>
</evidence>
<dbReference type="InterPro" id="IPR037158">
    <property type="entry name" value="Thr_synth_N_sf"/>
</dbReference>
<protein>
    <recommendedName>
        <fullName evidence="8">Threonine synthase</fullName>
    </recommendedName>
</protein>
<dbReference type="Gene3D" id="3.90.1380.10">
    <property type="entry name" value="Threonine synthase, N-terminal domain"/>
    <property type="match status" value="1"/>
</dbReference>
<reference evidence="7" key="1">
    <citation type="submission" date="2018-05" db="EMBL/GenBank/DDBJ databases">
        <authorList>
            <person name="Lanie J.A."/>
            <person name="Ng W.-L."/>
            <person name="Kazmierczak K.M."/>
            <person name="Andrzejewski T.M."/>
            <person name="Davidsen T.M."/>
            <person name="Wayne K.J."/>
            <person name="Tettelin H."/>
            <person name="Glass J.I."/>
            <person name="Rusch D."/>
            <person name="Podicherti R."/>
            <person name="Tsui H.-C.T."/>
            <person name="Winkler M.E."/>
        </authorList>
    </citation>
    <scope>NUCLEOTIDE SEQUENCE</scope>
</reference>
<evidence type="ECO:0000259" key="5">
    <source>
        <dbReference type="Pfam" id="PF00291"/>
    </source>
</evidence>
<dbReference type="Pfam" id="PF00291">
    <property type="entry name" value="PALP"/>
    <property type="match status" value="1"/>
</dbReference>
<dbReference type="PANTHER" id="PTHR42690:SF1">
    <property type="entry name" value="THREONINE SYNTHASE-LIKE 2"/>
    <property type="match status" value="1"/>
</dbReference>
<evidence type="ECO:0000259" key="6">
    <source>
        <dbReference type="Pfam" id="PF14821"/>
    </source>
</evidence>
<feature type="domain" description="Tryptophan synthase beta chain-like PALP" evidence="5">
    <location>
        <begin position="101"/>
        <end position="320"/>
    </location>
</feature>
<dbReference type="EMBL" id="UINC01030241">
    <property type="protein sequence ID" value="SVB14306.1"/>
    <property type="molecule type" value="Genomic_DNA"/>
</dbReference>
<dbReference type="Pfam" id="PF24857">
    <property type="entry name" value="THR4_C"/>
    <property type="match status" value="1"/>
</dbReference>
<evidence type="ECO:0000256" key="4">
    <source>
        <dbReference type="ARBA" id="ARBA00023239"/>
    </source>
</evidence>
<accession>A0A382BKE5</accession>
<comment type="similarity">
    <text evidence="2">Belongs to the threonine synthase family.</text>
</comment>
<organism evidence="7">
    <name type="scientific">marine metagenome</name>
    <dbReference type="NCBI Taxonomy" id="408172"/>
    <lineage>
        <taxon>unclassified sequences</taxon>
        <taxon>metagenomes</taxon>
        <taxon>ecological metagenomes</taxon>
    </lineage>
</organism>
<dbReference type="InterPro" id="IPR051166">
    <property type="entry name" value="Threonine_Synthase"/>
</dbReference>
<comment type="cofactor">
    <cofactor evidence="1">
        <name>pyridoxal 5'-phosphate</name>
        <dbReference type="ChEBI" id="CHEBI:597326"/>
    </cofactor>
</comment>
<dbReference type="SUPFAM" id="SSF53686">
    <property type="entry name" value="Tryptophan synthase beta subunit-like PLP-dependent enzymes"/>
    <property type="match status" value="1"/>
</dbReference>
<evidence type="ECO:0000256" key="2">
    <source>
        <dbReference type="ARBA" id="ARBA00005517"/>
    </source>
</evidence>
<dbReference type="InterPro" id="IPR004450">
    <property type="entry name" value="Thr_synthase-like"/>
</dbReference>